<reference evidence="10" key="1">
    <citation type="submission" date="2023-09" db="EMBL/GenBank/DDBJ databases">
        <title>Paucibacter sp. APW11 Genome sequencing and assembly.</title>
        <authorList>
            <person name="Kim I."/>
        </authorList>
    </citation>
    <scope>NUCLEOTIDE SEQUENCE</scope>
    <source>
        <strain evidence="10">APW11</strain>
    </source>
</reference>
<feature type="compositionally biased region" description="Low complexity" evidence="8">
    <location>
        <begin position="48"/>
        <end position="60"/>
    </location>
</feature>
<evidence type="ECO:0000256" key="3">
    <source>
        <dbReference type="ARBA" id="ARBA00022723"/>
    </source>
</evidence>
<feature type="region of interest" description="Disordered" evidence="8">
    <location>
        <begin position="41"/>
        <end position="77"/>
    </location>
</feature>
<dbReference type="InterPro" id="IPR051395">
    <property type="entry name" value="Cytochrome_c_Peroxidase/MauG"/>
</dbReference>
<dbReference type="InterPro" id="IPR004852">
    <property type="entry name" value="Di-haem_cyt_c_peroxidsae"/>
</dbReference>
<accession>A0ABU3PEE9</accession>
<comment type="subcellular location">
    <subcellularLocation>
        <location evidence="1">Cell envelope</location>
    </subcellularLocation>
</comment>
<dbReference type="Proteomes" id="UP001246372">
    <property type="component" value="Unassembled WGS sequence"/>
</dbReference>
<dbReference type="Pfam" id="PF03150">
    <property type="entry name" value="CCP_MauG"/>
    <property type="match status" value="1"/>
</dbReference>
<dbReference type="RefSeq" id="WP_315651541.1">
    <property type="nucleotide sequence ID" value="NZ_JAVXZY010000006.1"/>
</dbReference>
<evidence type="ECO:0000313" key="10">
    <source>
        <dbReference type="EMBL" id="MDT9000710.1"/>
    </source>
</evidence>
<evidence type="ECO:0000256" key="4">
    <source>
        <dbReference type="ARBA" id="ARBA00022729"/>
    </source>
</evidence>
<dbReference type="InterPro" id="IPR036909">
    <property type="entry name" value="Cyt_c-like_dom_sf"/>
</dbReference>
<keyword evidence="11" id="KW-1185">Reference proteome</keyword>
<keyword evidence="6 7" id="KW-0408">Iron</keyword>
<keyword evidence="3 7" id="KW-0479">Metal-binding</keyword>
<dbReference type="Gene3D" id="1.10.760.10">
    <property type="entry name" value="Cytochrome c-like domain"/>
    <property type="match status" value="2"/>
</dbReference>
<evidence type="ECO:0000256" key="8">
    <source>
        <dbReference type="SAM" id="MobiDB-lite"/>
    </source>
</evidence>
<dbReference type="EMBL" id="JAVXZY010000006">
    <property type="protein sequence ID" value="MDT9000710.1"/>
    <property type="molecule type" value="Genomic_DNA"/>
</dbReference>
<dbReference type="PROSITE" id="PS51007">
    <property type="entry name" value="CYTC"/>
    <property type="match status" value="2"/>
</dbReference>
<evidence type="ECO:0000256" key="1">
    <source>
        <dbReference type="ARBA" id="ARBA00004196"/>
    </source>
</evidence>
<name>A0ABU3PEE9_9BURK</name>
<gene>
    <name evidence="10" type="ORF">RQP53_15650</name>
</gene>
<keyword evidence="4" id="KW-0732">Signal</keyword>
<dbReference type="GO" id="GO:0004130">
    <property type="term" value="F:cytochrome-c peroxidase activity"/>
    <property type="evidence" value="ECO:0007669"/>
    <property type="project" value="UniProtKB-EC"/>
</dbReference>
<feature type="domain" description="Cytochrome c" evidence="9">
    <location>
        <begin position="78"/>
        <end position="196"/>
    </location>
</feature>
<feature type="domain" description="Cytochrome c" evidence="9">
    <location>
        <begin position="253"/>
        <end position="435"/>
    </location>
</feature>
<sequence>MTIPFTTTAAPASHTPRAQQLALGVLGALLVLLSACGGGRTESTGTQASTAAPDASIAALRPPPPAPPAPAPAPSAVTVASVGDKLFHDRSLSGSGRQACASCHVASQAHSDAPGGFLPLGGVNLDKQGLRSTPSARYLDQAGAFRIDPQGNPHGGLFWDGRANDRVAQARGPLFNSSEMANESVAAYAARLRATPYLAELLRVSNLPASASDEQLLQASLQALAGYQAQSTDFHPFTSKFDAVQDGKASFTAQEARGLAVFNDPQRGNCAVCHSSTPPANAGANGGGAGVRALFTNQRYFALGVPRNQSDATQDPAFFDLGLCGPQRSDLATQTSLCGKFRVPSLRNVALTAPYFHNGRFNTLDEVVAFYATRDLDPARWYPVVNGQVQRYNDLPAPYQANVHRGAPFNRRANQGPAFNAQDSADLVAFLKTLSDGYLVSSNPTQ</sequence>
<evidence type="ECO:0000313" key="11">
    <source>
        <dbReference type="Proteomes" id="UP001246372"/>
    </source>
</evidence>
<keyword evidence="5 10" id="KW-0560">Oxidoreductase</keyword>
<proteinExistence type="predicted"/>
<dbReference type="SUPFAM" id="SSF46626">
    <property type="entry name" value="Cytochrome c"/>
    <property type="match status" value="2"/>
</dbReference>
<keyword evidence="10" id="KW-0575">Peroxidase</keyword>
<dbReference type="PANTHER" id="PTHR30600:SF10">
    <property type="entry name" value="BLL6722 PROTEIN"/>
    <property type="match status" value="1"/>
</dbReference>
<dbReference type="InterPro" id="IPR009056">
    <property type="entry name" value="Cyt_c-like_dom"/>
</dbReference>
<dbReference type="EC" id="1.11.1.5" evidence="10"/>
<comment type="caution">
    <text evidence="10">The sequence shown here is derived from an EMBL/GenBank/DDBJ whole genome shotgun (WGS) entry which is preliminary data.</text>
</comment>
<evidence type="ECO:0000256" key="6">
    <source>
        <dbReference type="ARBA" id="ARBA00023004"/>
    </source>
</evidence>
<evidence type="ECO:0000256" key="2">
    <source>
        <dbReference type="ARBA" id="ARBA00022617"/>
    </source>
</evidence>
<protein>
    <submittedName>
        <fullName evidence="10">Cytochrome c peroxidase</fullName>
        <ecNumber evidence="10">1.11.1.5</ecNumber>
    </submittedName>
</protein>
<dbReference type="PANTHER" id="PTHR30600">
    <property type="entry name" value="CYTOCHROME C PEROXIDASE-RELATED"/>
    <property type="match status" value="1"/>
</dbReference>
<feature type="compositionally biased region" description="Pro residues" evidence="8">
    <location>
        <begin position="61"/>
        <end position="73"/>
    </location>
</feature>
<keyword evidence="2 7" id="KW-0349">Heme</keyword>
<evidence type="ECO:0000256" key="7">
    <source>
        <dbReference type="PROSITE-ProRule" id="PRU00433"/>
    </source>
</evidence>
<organism evidence="10 11">
    <name type="scientific">Roseateles aquae</name>
    <dbReference type="NCBI Taxonomy" id="3077235"/>
    <lineage>
        <taxon>Bacteria</taxon>
        <taxon>Pseudomonadati</taxon>
        <taxon>Pseudomonadota</taxon>
        <taxon>Betaproteobacteria</taxon>
        <taxon>Burkholderiales</taxon>
        <taxon>Sphaerotilaceae</taxon>
        <taxon>Roseateles</taxon>
    </lineage>
</organism>
<evidence type="ECO:0000256" key="5">
    <source>
        <dbReference type="ARBA" id="ARBA00023002"/>
    </source>
</evidence>
<evidence type="ECO:0000259" key="9">
    <source>
        <dbReference type="PROSITE" id="PS51007"/>
    </source>
</evidence>